<evidence type="ECO:0000259" key="7">
    <source>
        <dbReference type="Pfam" id="PF08281"/>
    </source>
</evidence>
<dbReference type="AlphaFoldDB" id="A0A4R8CP04"/>
<evidence type="ECO:0000256" key="3">
    <source>
        <dbReference type="ARBA" id="ARBA00023082"/>
    </source>
</evidence>
<evidence type="ECO:0000256" key="1">
    <source>
        <dbReference type="ARBA" id="ARBA00010641"/>
    </source>
</evidence>
<dbReference type="NCBIfam" id="TIGR02937">
    <property type="entry name" value="sigma70-ECF"/>
    <property type="match status" value="1"/>
</dbReference>
<dbReference type="GO" id="GO:0003677">
    <property type="term" value="F:DNA binding"/>
    <property type="evidence" value="ECO:0007669"/>
    <property type="project" value="UniProtKB-KW"/>
</dbReference>
<dbReference type="GO" id="GO:0006352">
    <property type="term" value="P:DNA-templated transcription initiation"/>
    <property type="evidence" value="ECO:0007669"/>
    <property type="project" value="InterPro"/>
</dbReference>
<keyword evidence="9" id="KW-1185">Reference proteome</keyword>
<sequence>MTERDRAFVEFVEAAIPSLRRTAYLIGGDWHKAEDVVQETLYKLYLAWPKVQRAGNPFAYVRRMLVNVAYDAGRRPWRREVNSAEVTEYAVHGDFAAGHADRDEVLEALRALGPRQRACVVLRYYEDLSVEQTAEILGCSEGTVKSQAARGLDTLRKAIDRRRSPAL</sequence>
<dbReference type="InterPro" id="IPR036388">
    <property type="entry name" value="WH-like_DNA-bd_sf"/>
</dbReference>
<feature type="domain" description="RNA polymerase sigma-70 region 2" evidence="6">
    <location>
        <begin position="12"/>
        <end position="78"/>
    </location>
</feature>
<evidence type="ECO:0000256" key="4">
    <source>
        <dbReference type="ARBA" id="ARBA00023125"/>
    </source>
</evidence>
<dbReference type="SUPFAM" id="SSF88659">
    <property type="entry name" value="Sigma3 and sigma4 domains of RNA polymerase sigma factors"/>
    <property type="match status" value="1"/>
</dbReference>
<dbReference type="InterPro" id="IPR013325">
    <property type="entry name" value="RNA_pol_sigma_r2"/>
</dbReference>
<dbReference type="InterPro" id="IPR014284">
    <property type="entry name" value="RNA_pol_sigma-70_dom"/>
</dbReference>
<organism evidence="8 9">
    <name type="scientific">Kribbella pratensis</name>
    <dbReference type="NCBI Taxonomy" id="2512112"/>
    <lineage>
        <taxon>Bacteria</taxon>
        <taxon>Bacillati</taxon>
        <taxon>Actinomycetota</taxon>
        <taxon>Actinomycetes</taxon>
        <taxon>Propionibacteriales</taxon>
        <taxon>Kribbellaceae</taxon>
        <taxon>Kribbella</taxon>
    </lineage>
</organism>
<dbReference type="Gene3D" id="1.10.1740.10">
    <property type="match status" value="1"/>
</dbReference>
<dbReference type="Pfam" id="PF08281">
    <property type="entry name" value="Sigma70_r4_2"/>
    <property type="match status" value="1"/>
</dbReference>
<reference evidence="8 9" key="1">
    <citation type="submission" date="2019-03" db="EMBL/GenBank/DDBJ databases">
        <title>Genomic Encyclopedia of Type Strains, Phase III (KMG-III): the genomes of soil and plant-associated and newly described type strains.</title>
        <authorList>
            <person name="Whitman W."/>
        </authorList>
    </citation>
    <scope>NUCLEOTIDE SEQUENCE [LARGE SCALE GENOMIC DNA]</scope>
    <source>
        <strain evidence="8 9">VKM Ac-2573</strain>
    </source>
</reference>
<dbReference type="InterPro" id="IPR014325">
    <property type="entry name" value="RNA_pol_sigma-E_actinobac"/>
</dbReference>
<dbReference type="InterPro" id="IPR013249">
    <property type="entry name" value="RNA_pol_sigma70_r4_t2"/>
</dbReference>
<dbReference type="Pfam" id="PF04542">
    <property type="entry name" value="Sigma70_r2"/>
    <property type="match status" value="1"/>
</dbReference>
<gene>
    <name evidence="8" type="ORF">EV653_3052</name>
</gene>
<keyword evidence="3" id="KW-0731">Sigma factor</keyword>
<dbReference type="InterPro" id="IPR039425">
    <property type="entry name" value="RNA_pol_sigma-70-like"/>
</dbReference>
<keyword evidence="2" id="KW-0805">Transcription regulation</keyword>
<dbReference type="SUPFAM" id="SSF88946">
    <property type="entry name" value="Sigma2 domain of RNA polymerase sigma factors"/>
    <property type="match status" value="1"/>
</dbReference>
<accession>A0A4R8CP04</accession>
<evidence type="ECO:0000256" key="5">
    <source>
        <dbReference type="ARBA" id="ARBA00023163"/>
    </source>
</evidence>
<dbReference type="OrthoDB" id="3292386at2"/>
<comment type="caution">
    <text evidence="8">The sequence shown here is derived from an EMBL/GenBank/DDBJ whole genome shotgun (WGS) entry which is preliminary data.</text>
</comment>
<evidence type="ECO:0000313" key="9">
    <source>
        <dbReference type="Proteomes" id="UP000295146"/>
    </source>
</evidence>
<dbReference type="CDD" id="cd06171">
    <property type="entry name" value="Sigma70_r4"/>
    <property type="match status" value="1"/>
</dbReference>
<dbReference type="GO" id="GO:0016987">
    <property type="term" value="F:sigma factor activity"/>
    <property type="evidence" value="ECO:0007669"/>
    <property type="project" value="UniProtKB-KW"/>
</dbReference>
<feature type="domain" description="RNA polymerase sigma factor 70 region 4 type 2" evidence="7">
    <location>
        <begin position="103"/>
        <end position="154"/>
    </location>
</feature>
<dbReference type="InterPro" id="IPR013324">
    <property type="entry name" value="RNA_pol_sigma_r3/r4-like"/>
</dbReference>
<dbReference type="PANTHER" id="PTHR43133:SF50">
    <property type="entry name" value="ECF RNA POLYMERASE SIGMA FACTOR SIGM"/>
    <property type="match status" value="1"/>
</dbReference>
<dbReference type="RefSeq" id="WP_134103181.1">
    <property type="nucleotide sequence ID" value="NZ_SODP01000001.1"/>
</dbReference>
<evidence type="ECO:0000256" key="2">
    <source>
        <dbReference type="ARBA" id="ARBA00023015"/>
    </source>
</evidence>
<name>A0A4R8CP04_9ACTN</name>
<dbReference type="InterPro" id="IPR007627">
    <property type="entry name" value="RNA_pol_sigma70_r2"/>
</dbReference>
<dbReference type="Proteomes" id="UP000295146">
    <property type="component" value="Unassembled WGS sequence"/>
</dbReference>
<keyword evidence="5" id="KW-0804">Transcription</keyword>
<dbReference type="EMBL" id="SODP01000001">
    <property type="protein sequence ID" value="TDW77876.1"/>
    <property type="molecule type" value="Genomic_DNA"/>
</dbReference>
<keyword evidence="4" id="KW-0238">DNA-binding</keyword>
<comment type="similarity">
    <text evidence="1">Belongs to the sigma-70 factor family. ECF subfamily.</text>
</comment>
<evidence type="ECO:0000259" key="6">
    <source>
        <dbReference type="Pfam" id="PF04542"/>
    </source>
</evidence>
<protein>
    <submittedName>
        <fullName evidence="8">RNA polymerase sigma-70 factor (Sigma-E family)</fullName>
    </submittedName>
</protein>
<evidence type="ECO:0000313" key="8">
    <source>
        <dbReference type="EMBL" id="TDW77876.1"/>
    </source>
</evidence>
<dbReference type="PANTHER" id="PTHR43133">
    <property type="entry name" value="RNA POLYMERASE ECF-TYPE SIGMA FACTO"/>
    <property type="match status" value="1"/>
</dbReference>
<dbReference type="NCBIfam" id="TIGR02983">
    <property type="entry name" value="SigE-fam_strep"/>
    <property type="match status" value="1"/>
</dbReference>
<dbReference type="Gene3D" id="1.10.10.10">
    <property type="entry name" value="Winged helix-like DNA-binding domain superfamily/Winged helix DNA-binding domain"/>
    <property type="match status" value="1"/>
</dbReference>
<proteinExistence type="inferred from homology"/>